<evidence type="ECO:0000256" key="5">
    <source>
        <dbReference type="SAM" id="Phobius"/>
    </source>
</evidence>
<evidence type="ECO:0000256" key="3">
    <source>
        <dbReference type="ARBA" id="ARBA00022989"/>
    </source>
</evidence>
<comment type="subcellular location">
    <subcellularLocation>
        <location evidence="1">Membrane</location>
        <topology evidence="1">Multi-pass membrane protein</topology>
    </subcellularLocation>
</comment>
<dbReference type="EMBL" id="PQAP01000066">
    <property type="protein sequence ID" value="PWB73051.1"/>
    <property type="molecule type" value="Genomic_DNA"/>
</dbReference>
<keyword evidence="3 5" id="KW-1133">Transmembrane helix</keyword>
<keyword evidence="2 5" id="KW-0812">Transmembrane</keyword>
<organism evidence="6 7">
    <name type="scientific">candidate division GN15 bacterium</name>
    <dbReference type="NCBI Taxonomy" id="2072418"/>
    <lineage>
        <taxon>Bacteria</taxon>
        <taxon>candidate division GN15</taxon>
    </lineage>
</organism>
<feature type="transmembrane region" description="Helical" evidence="5">
    <location>
        <begin position="132"/>
        <end position="149"/>
    </location>
</feature>
<dbReference type="Pfam" id="PF00146">
    <property type="entry name" value="NADHdh"/>
    <property type="match status" value="1"/>
</dbReference>
<dbReference type="Proteomes" id="UP000250918">
    <property type="component" value="Unassembled WGS sequence"/>
</dbReference>
<feature type="transmembrane region" description="Helical" evidence="5">
    <location>
        <begin position="63"/>
        <end position="86"/>
    </location>
</feature>
<evidence type="ECO:0000313" key="6">
    <source>
        <dbReference type="EMBL" id="PWB73051.1"/>
    </source>
</evidence>
<dbReference type="PANTHER" id="PTHR43359">
    <property type="entry name" value="FORMATE HYDROGENLYASE SUBUNIT 4"/>
    <property type="match status" value="1"/>
</dbReference>
<feature type="transmembrane region" description="Helical" evidence="5">
    <location>
        <begin position="251"/>
        <end position="272"/>
    </location>
</feature>
<feature type="transmembrane region" description="Helical" evidence="5">
    <location>
        <begin position="220"/>
        <end position="239"/>
    </location>
</feature>
<gene>
    <name evidence="6" type="ORF">C3F09_05750</name>
</gene>
<reference evidence="6 7" key="1">
    <citation type="journal article" date="2018" name="ISME J.">
        <title>A methanotrophic archaeon couples anaerobic oxidation of methane to Fe(III) reduction.</title>
        <authorList>
            <person name="Cai C."/>
            <person name="Leu A.O."/>
            <person name="Xie G.J."/>
            <person name="Guo J."/>
            <person name="Feng Y."/>
            <person name="Zhao J.X."/>
            <person name="Tyson G.W."/>
            <person name="Yuan Z."/>
            <person name="Hu S."/>
        </authorList>
    </citation>
    <scope>NUCLEOTIDE SEQUENCE [LARGE SCALE GENOMIC DNA]</scope>
    <source>
        <strain evidence="6">FeB_12</strain>
    </source>
</reference>
<sequence length="304" mass="32297">MSTIVLSSLHIVLPLLAAPLLPGIINRTKAILAGRRGQPVLQGYFDLLKLVRKGAVYSRTTTWLFRAGPIVNLVTIAMGLLLVPFGGSKALFGFDGDLILFAYLLGLGRFFVVAAALDTGSSFEGMGASREVTFSMLAEPTLFIGLFALSRLSGSMSLSGILYSTGVTGWSVGAPVLVSGAFFMIYLSENARIPVDDPATHLELTMIHEVMVLDHGGPDFALVSYGAALKLWLLGMLLVGVFSPNLAEAPLWFREGYALLGMFVLSVGVGVVESLMARVRLLKVPQLLIGAGALSVLAVILVLE</sequence>
<evidence type="ECO:0000256" key="2">
    <source>
        <dbReference type="ARBA" id="ARBA00022692"/>
    </source>
</evidence>
<feature type="transmembrane region" description="Helical" evidence="5">
    <location>
        <begin position="98"/>
        <end position="117"/>
    </location>
</feature>
<dbReference type="InterPro" id="IPR052561">
    <property type="entry name" value="ComplexI_Subunit1"/>
</dbReference>
<dbReference type="GO" id="GO:0005886">
    <property type="term" value="C:plasma membrane"/>
    <property type="evidence" value="ECO:0007669"/>
    <property type="project" value="TreeGrafter"/>
</dbReference>
<feature type="transmembrane region" description="Helical" evidence="5">
    <location>
        <begin position="284"/>
        <end position="303"/>
    </location>
</feature>
<dbReference type="AlphaFoldDB" id="A0A855X444"/>
<evidence type="ECO:0000256" key="1">
    <source>
        <dbReference type="ARBA" id="ARBA00004141"/>
    </source>
</evidence>
<dbReference type="PANTHER" id="PTHR43359:SF1">
    <property type="entry name" value="FORMATE HYDROGENLYASE SUBUNIT 4-RELATED"/>
    <property type="match status" value="1"/>
</dbReference>
<proteinExistence type="predicted"/>
<feature type="transmembrane region" description="Helical" evidence="5">
    <location>
        <begin position="161"/>
        <end position="187"/>
    </location>
</feature>
<accession>A0A855X444</accession>
<evidence type="ECO:0000256" key="4">
    <source>
        <dbReference type="ARBA" id="ARBA00023136"/>
    </source>
</evidence>
<evidence type="ECO:0000313" key="7">
    <source>
        <dbReference type="Proteomes" id="UP000250918"/>
    </source>
</evidence>
<name>A0A855X444_9BACT</name>
<comment type="caution">
    <text evidence="6">The sequence shown here is derived from an EMBL/GenBank/DDBJ whole genome shotgun (WGS) entry which is preliminary data.</text>
</comment>
<dbReference type="InterPro" id="IPR001694">
    <property type="entry name" value="NADH_UbQ_OxRdtase_su1/FPO"/>
</dbReference>
<protein>
    <submittedName>
        <fullName evidence="6">Hydrogenase</fullName>
    </submittedName>
</protein>
<keyword evidence="4 5" id="KW-0472">Membrane</keyword>